<evidence type="ECO:0000256" key="4">
    <source>
        <dbReference type="ARBA" id="ARBA00023136"/>
    </source>
</evidence>
<dbReference type="GO" id="GO:0016020">
    <property type="term" value="C:membrane"/>
    <property type="evidence" value="ECO:0007669"/>
    <property type="project" value="UniProtKB-SubCell"/>
</dbReference>
<dbReference type="InterPro" id="IPR032710">
    <property type="entry name" value="NTF2-like_dom_sf"/>
</dbReference>
<evidence type="ECO:0000256" key="5">
    <source>
        <dbReference type="SAM" id="Phobius"/>
    </source>
</evidence>
<reference evidence="7 8" key="1">
    <citation type="submission" date="2015-11" db="EMBL/GenBank/DDBJ databases">
        <title>A Two-component Flavoprotein Monooxygenase System MeaXY Responsible for para-Hydroxylation of 2-Methyl-6-ethylaniline and 2,6-Diethylaniline in Sphingobium baderi DE-13.</title>
        <authorList>
            <person name="Cheng M."/>
            <person name="Meng Q."/>
            <person name="Yang Y."/>
            <person name="Chu C."/>
            <person name="Yan X."/>
            <person name="He J."/>
            <person name="Li S."/>
        </authorList>
    </citation>
    <scope>NUCLEOTIDE SEQUENCE [LARGE SCALE GENOMIC DNA]</scope>
    <source>
        <strain evidence="7 8">DE-13</strain>
        <plasmid evidence="8">Plasmid pDE3</plasmid>
    </source>
</reference>
<keyword evidence="7" id="KW-0614">Plasmid</keyword>
<feature type="transmembrane region" description="Helical" evidence="5">
    <location>
        <begin position="47"/>
        <end position="67"/>
    </location>
</feature>
<evidence type="ECO:0000256" key="3">
    <source>
        <dbReference type="ARBA" id="ARBA00022989"/>
    </source>
</evidence>
<feature type="domain" description="Bacterial virulence protein VirB8" evidence="6">
    <location>
        <begin position="26"/>
        <end position="237"/>
    </location>
</feature>
<proteinExistence type="predicted"/>
<dbReference type="Gene3D" id="3.10.450.230">
    <property type="entry name" value="VirB8 protein"/>
    <property type="match status" value="1"/>
</dbReference>
<keyword evidence="8" id="KW-1185">Reference proteome</keyword>
<evidence type="ECO:0000256" key="2">
    <source>
        <dbReference type="ARBA" id="ARBA00022692"/>
    </source>
</evidence>
<dbReference type="KEGG" id="sbd:ATN00_21995"/>
<dbReference type="InterPro" id="IPR035658">
    <property type="entry name" value="TrbF"/>
</dbReference>
<protein>
    <submittedName>
        <fullName evidence="7">Conjugal transfer protein TrbF</fullName>
    </submittedName>
</protein>
<dbReference type="SUPFAM" id="SSF54427">
    <property type="entry name" value="NTF2-like"/>
    <property type="match status" value="1"/>
</dbReference>
<dbReference type="OrthoDB" id="597581at2"/>
<evidence type="ECO:0000256" key="1">
    <source>
        <dbReference type="ARBA" id="ARBA00004167"/>
    </source>
</evidence>
<keyword evidence="3 5" id="KW-1133">Transmembrane helix</keyword>
<gene>
    <name evidence="7" type="ORF">ATN00_21995</name>
</gene>
<dbReference type="NCBIfam" id="NF010462">
    <property type="entry name" value="PRK13887.1"/>
    <property type="match status" value="1"/>
</dbReference>
<sequence>MSLFDKLRGRRAAESAPVDPNPYLNARRQWNEHVGGIAASRRLWQTMAILSMLIVLAAVGGIIAIGSQSKFIPYVVRVDSLGDAIATQRADVASPVDARVVQAQVGSFIQSARMVTADVELQKQAIFRVYGMLAPNDPALAKMTDYLNGNPDNTPFARAARETVSVEIASVIQQTKTSWQVDWTETERDRQGQPIQPPAKMRALVTIRVAPPSSATTEEQIKQNPLGVFVQDFSWSRTL</sequence>
<accession>A0A0S3F5Z4</accession>
<evidence type="ECO:0000313" key="7">
    <source>
        <dbReference type="EMBL" id="ALR23173.1"/>
    </source>
</evidence>
<evidence type="ECO:0000313" key="8">
    <source>
        <dbReference type="Proteomes" id="UP000056968"/>
    </source>
</evidence>
<dbReference type="CDD" id="cd16425">
    <property type="entry name" value="TrbF"/>
    <property type="match status" value="1"/>
</dbReference>
<name>A0A0S3F5Z4_9SPHN</name>
<dbReference type="Pfam" id="PF04335">
    <property type="entry name" value="VirB8"/>
    <property type="match status" value="1"/>
</dbReference>
<geneLocation type="plasmid" evidence="7 8">
    <name>pDE3</name>
</geneLocation>
<dbReference type="InterPro" id="IPR007430">
    <property type="entry name" value="VirB8"/>
</dbReference>
<keyword evidence="2 5" id="KW-0812">Transmembrane</keyword>
<dbReference type="EMBL" id="CP013267">
    <property type="protein sequence ID" value="ALR23173.1"/>
    <property type="molecule type" value="Genomic_DNA"/>
</dbReference>
<dbReference type="AlphaFoldDB" id="A0A0S3F5Z4"/>
<evidence type="ECO:0000259" key="6">
    <source>
        <dbReference type="Pfam" id="PF04335"/>
    </source>
</evidence>
<dbReference type="Proteomes" id="UP000056968">
    <property type="component" value="Plasmid pDE3"/>
</dbReference>
<organism evidence="7 8">
    <name type="scientific">Sphingobium baderi</name>
    <dbReference type="NCBI Taxonomy" id="1332080"/>
    <lineage>
        <taxon>Bacteria</taxon>
        <taxon>Pseudomonadati</taxon>
        <taxon>Pseudomonadota</taxon>
        <taxon>Alphaproteobacteria</taxon>
        <taxon>Sphingomonadales</taxon>
        <taxon>Sphingomonadaceae</taxon>
        <taxon>Sphingobium</taxon>
    </lineage>
</organism>
<dbReference type="RefSeq" id="WP_006964394.1">
    <property type="nucleotide sequence ID" value="NZ_CP013267.1"/>
</dbReference>
<comment type="subcellular location">
    <subcellularLocation>
        <location evidence="1">Membrane</location>
        <topology evidence="1">Single-pass membrane protein</topology>
    </subcellularLocation>
</comment>
<keyword evidence="4 5" id="KW-0472">Membrane</keyword>